<dbReference type="EMBL" id="CP135443">
    <property type="protein sequence ID" value="WRY34789.1"/>
    <property type="molecule type" value="Genomic_DNA"/>
</dbReference>
<dbReference type="PROSITE" id="PS51257">
    <property type="entry name" value="PROKAR_LIPOPROTEIN"/>
    <property type="match status" value="1"/>
</dbReference>
<keyword evidence="2" id="KW-1185">Reference proteome</keyword>
<dbReference type="RefSeq" id="WP_339108508.1">
    <property type="nucleotide sequence ID" value="NZ_CP135443.1"/>
</dbReference>
<evidence type="ECO:0000313" key="1">
    <source>
        <dbReference type="EMBL" id="WRY34789.1"/>
    </source>
</evidence>
<gene>
    <name evidence="1" type="ORF">RPE78_05735</name>
</gene>
<evidence type="ECO:0008006" key="3">
    <source>
        <dbReference type="Google" id="ProtNLM"/>
    </source>
</evidence>
<dbReference type="Proteomes" id="UP001623290">
    <property type="component" value="Chromosome"/>
</dbReference>
<sequence length="316" mass="33157">MKQKMREISLILATGVTAVACSQFMQHADTIFAQFGVSPADAAIPHIARPVSETRLVSALGAAQSLGAAPARALGADLPVPTLPQDRLYTASFTTEPAPARQVAPPQGPALELAEASACGEPVLHLEKAENGMISVAYTDACHAGAIATLTQPGLQFDVQLDAQGKWGGLVPAMIANTRLTVASAGGVVSEGINQPDAAQWNRVVLSWTRPVALHLSARDTATDGTPEGYLTRFSSVEDGQQAEVYSTRLDLAKARLAIDAALTKESCDQDLEGNIAWSDQSKLHPMMPVTLMMPECDQLGGAVVMDLPNLAEVGP</sequence>
<accession>A0ABZ1E138</accession>
<name>A0ABZ1E138_9RHOB</name>
<evidence type="ECO:0000313" key="2">
    <source>
        <dbReference type="Proteomes" id="UP001623290"/>
    </source>
</evidence>
<reference evidence="1 2" key="1">
    <citation type="submission" date="2023-09" db="EMBL/GenBank/DDBJ databases">
        <title>Thioclava shenzhenensis sp. nov., a multidrug resistant bacteria-antagonizing species isolated from coastal seawater.</title>
        <authorList>
            <person name="Long M."/>
        </authorList>
    </citation>
    <scope>NUCLEOTIDE SEQUENCE [LARGE SCALE GENOMIC DNA]</scope>
    <source>
        <strain evidence="1 2">FTW29</strain>
    </source>
</reference>
<protein>
    <recommendedName>
        <fullName evidence="3">Lipoprotein</fullName>
    </recommendedName>
</protein>
<organism evidence="1 2">
    <name type="scientific">Thioclava litoralis</name>
    <dbReference type="NCBI Taxonomy" id="3076557"/>
    <lineage>
        <taxon>Bacteria</taxon>
        <taxon>Pseudomonadati</taxon>
        <taxon>Pseudomonadota</taxon>
        <taxon>Alphaproteobacteria</taxon>
        <taxon>Rhodobacterales</taxon>
        <taxon>Paracoccaceae</taxon>
        <taxon>Thioclava</taxon>
    </lineage>
</organism>
<proteinExistence type="predicted"/>